<feature type="transmembrane region" description="Helical" evidence="6">
    <location>
        <begin position="36"/>
        <end position="58"/>
    </location>
</feature>
<dbReference type="Proteomes" id="UP000179242">
    <property type="component" value="Unassembled WGS sequence"/>
</dbReference>
<evidence type="ECO:0000256" key="4">
    <source>
        <dbReference type="ARBA" id="ARBA00022989"/>
    </source>
</evidence>
<feature type="transmembrane region" description="Helical" evidence="6">
    <location>
        <begin position="70"/>
        <end position="89"/>
    </location>
</feature>
<keyword evidence="5 6" id="KW-0472">Membrane</keyword>
<comment type="caution">
    <text evidence="7">The sequence shown here is derived from an EMBL/GenBank/DDBJ whole genome shotgun (WGS) entry which is preliminary data.</text>
</comment>
<evidence type="ECO:0000256" key="6">
    <source>
        <dbReference type="SAM" id="Phobius"/>
    </source>
</evidence>
<name>A0A1F4U7U7_UNCSA</name>
<evidence type="ECO:0000256" key="2">
    <source>
        <dbReference type="ARBA" id="ARBA00022475"/>
    </source>
</evidence>
<dbReference type="PANTHER" id="PTHR40277">
    <property type="entry name" value="BLL5419 PROTEIN"/>
    <property type="match status" value="1"/>
</dbReference>
<evidence type="ECO:0008006" key="9">
    <source>
        <dbReference type="Google" id="ProtNLM"/>
    </source>
</evidence>
<feature type="transmembrane region" description="Helical" evidence="6">
    <location>
        <begin position="122"/>
        <end position="139"/>
    </location>
</feature>
<sequence>MGKVKTILKLVVSLGFLWFAVTRVDFAALSKVLSQTNLALLAFSIALGLAATLIMVVRWEILLKIFFKDISLRVLVPVYWIGLFFNLFLPSAVGGDAVKIYKLAKKHGKTVEFTTTVLMDRIIGLVSITLLAVISIFLFKGDFDLKIAEGIILWLSVFLIFFFLVVFSMRVGKRFKFILPLLSFLRIERIVRNFYFSFNLYRSHPRELIKAILVSLASNVITCYCLYLVSVAVSANVSPIYFYVITPIIFIITVLPISISGLGLQDGAYIFFLGQIGVSPAVAFSISILSHFGRYLTGLIGGVIFLFERDRSPSN</sequence>
<feature type="transmembrane region" description="Helical" evidence="6">
    <location>
        <begin position="269"/>
        <end position="286"/>
    </location>
</feature>
<dbReference type="EMBL" id="MEUJ01000002">
    <property type="protein sequence ID" value="OGC40910.1"/>
    <property type="molecule type" value="Genomic_DNA"/>
</dbReference>
<protein>
    <recommendedName>
        <fullName evidence="9">TIGR00374 family protein</fullName>
    </recommendedName>
</protein>
<gene>
    <name evidence="7" type="ORF">A2438_01285</name>
</gene>
<dbReference type="InterPro" id="IPR022791">
    <property type="entry name" value="L-PG_synthase/AglD"/>
</dbReference>
<evidence type="ECO:0000256" key="5">
    <source>
        <dbReference type="ARBA" id="ARBA00023136"/>
    </source>
</evidence>
<dbReference type="Pfam" id="PF03706">
    <property type="entry name" value="LPG_synthase_TM"/>
    <property type="match status" value="1"/>
</dbReference>
<evidence type="ECO:0000313" key="7">
    <source>
        <dbReference type="EMBL" id="OGC40910.1"/>
    </source>
</evidence>
<keyword evidence="2" id="KW-1003">Cell membrane</keyword>
<proteinExistence type="predicted"/>
<reference evidence="7 8" key="1">
    <citation type="journal article" date="2016" name="Nat. Commun.">
        <title>Thousands of microbial genomes shed light on interconnected biogeochemical processes in an aquifer system.</title>
        <authorList>
            <person name="Anantharaman K."/>
            <person name="Brown C.T."/>
            <person name="Hug L.A."/>
            <person name="Sharon I."/>
            <person name="Castelle C.J."/>
            <person name="Probst A.J."/>
            <person name="Thomas B.C."/>
            <person name="Singh A."/>
            <person name="Wilkins M.J."/>
            <person name="Karaoz U."/>
            <person name="Brodie E.L."/>
            <person name="Williams K.H."/>
            <person name="Hubbard S.S."/>
            <person name="Banfield J.F."/>
        </authorList>
    </citation>
    <scope>NUCLEOTIDE SEQUENCE [LARGE SCALE GENOMIC DNA]</scope>
</reference>
<dbReference type="AlphaFoldDB" id="A0A1F4U7U7"/>
<evidence type="ECO:0000256" key="1">
    <source>
        <dbReference type="ARBA" id="ARBA00004651"/>
    </source>
</evidence>
<feature type="transmembrane region" description="Helical" evidence="6">
    <location>
        <begin position="240"/>
        <end position="262"/>
    </location>
</feature>
<keyword evidence="4 6" id="KW-1133">Transmembrane helix</keyword>
<comment type="subcellular location">
    <subcellularLocation>
        <location evidence="1">Cell membrane</location>
        <topology evidence="1">Multi-pass membrane protein</topology>
    </subcellularLocation>
</comment>
<organism evidence="7 8">
    <name type="scientific">candidate division WOR-1 bacterium RIFOXYC2_FULL_46_14</name>
    <dbReference type="NCBI Taxonomy" id="1802587"/>
    <lineage>
        <taxon>Bacteria</taxon>
        <taxon>Bacillati</taxon>
        <taxon>Saganbacteria</taxon>
    </lineage>
</organism>
<dbReference type="NCBIfam" id="TIGR00374">
    <property type="entry name" value="flippase-like domain"/>
    <property type="match status" value="1"/>
</dbReference>
<dbReference type="GO" id="GO:0005886">
    <property type="term" value="C:plasma membrane"/>
    <property type="evidence" value="ECO:0007669"/>
    <property type="project" value="UniProtKB-SubCell"/>
</dbReference>
<evidence type="ECO:0000256" key="3">
    <source>
        <dbReference type="ARBA" id="ARBA00022692"/>
    </source>
</evidence>
<evidence type="ECO:0000313" key="8">
    <source>
        <dbReference type="Proteomes" id="UP000179242"/>
    </source>
</evidence>
<accession>A0A1F4U7U7</accession>
<feature type="transmembrane region" description="Helical" evidence="6">
    <location>
        <begin position="151"/>
        <end position="171"/>
    </location>
</feature>
<dbReference type="PANTHER" id="PTHR40277:SF1">
    <property type="entry name" value="BLL5419 PROTEIN"/>
    <property type="match status" value="1"/>
</dbReference>
<feature type="transmembrane region" description="Helical" evidence="6">
    <location>
        <begin position="208"/>
        <end position="234"/>
    </location>
</feature>
<keyword evidence="3 6" id="KW-0812">Transmembrane</keyword>